<name>A0A0J6Y361_COCIT</name>
<organism evidence="1 2">
    <name type="scientific">Coccidioides immitis RMSCC 2394</name>
    <dbReference type="NCBI Taxonomy" id="404692"/>
    <lineage>
        <taxon>Eukaryota</taxon>
        <taxon>Fungi</taxon>
        <taxon>Dikarya</taxon>
        <taxon>Ascomycota</taxon>
        <taxon>Pezizomycotina</taxon>
        <taxon>Eurotiomycetes</taxon>
        <taxon>Eurotiomycetidae</taxon>
        <taxon>Onygenales</taxon>
        <taxon>Onygenaceae</taxon>
        <taxon>Coccidioides</taxon>
    </lineage>
</organism>
<evidence type="ECO:0000313" key="1">
    <source>
        <dbReference type="EMBL" id="KMP01053.1"/>
    </source>
</evidence>
<dbReference type="AlphaFoldDB" id="A0A0J6Y361"/>
<proteinExistence type="predicted"/>
<reference evidence="2" key="1">
    <citation type="journal article" date="2010" name="Genome Res.">
        <title>Population genomic sequencing of Coccidioides fungi reveals recent hybridization and transposon control.</title>
        <authorList>
            <person name="Neafsey D.E."/>
            <person name="Barker B.M."/>
            <person name="Sharpton T.J."/>
            <person name="Stajich J.E."/>
            <person name="Park D.J."/>
            <person name="Whiston E."/>
            <person name="Hung C.-Y."/>
            <person name="McMahan C."/>
            <person name="White J."/>
            <person name="Sykes S."/>
            <person name="Heiman D."/>
            <person name="Young S."/>
            <person name="Zeng Q."/>
            <person name="Abouelleil A."/>
            <person name="Aftuck L."/>
            <person name="Bessette D."/>
            <person name="Brown A."/>
            <person name="FitzGerald M."/>
            <person name="Lui A."/>
            <person name="Macdonald J.P."/>
            <person name="Priest M."/>
            <person name="Orbach M.J."/>
            <person name="Galgiani J.N."/>
            <person name="Kirkland T.N."/>
            <person name="Cole G.T."/>
            <person name="Birren B.W."/>
            <person name="Henn M.R."/>
            <person name="Taylor J.W."/>
            <person name="Rounsley S.D."/>
        </authorList>
    </citation>
    <scope>NUCLEOTIDE SEQUENCE [LARGE SCALE GENOMIC DNA]</scope>
    <source>
        <strain evidence="2">RMSCC 2394</strain>
    </source>
</reference>
<gene>
    <name evidence="1" type="ORF">CIRG_01193</name>
</gene>
<protein>
    <submittedName>
        <fullName evidence="1">Uncharacterized protein</fullName>
    </submittedName>
</protein>
<evidence type="ECO:0000313" key="2">
    <source>
        <dbReference type="Proteomes" id="UP000054565"/>
    </source>
</evidence>
<sequence length="102" mass="11077">MICQVADKCGVPKLKKGVRKRFEYTATLSWKADKFLTAIDKTCSTMLEGGQGSARDPLLKPPFFTSTYSKLARGLTMCLRGPGVVCGRPDGAPSGKKAVHWL</sequence>
<dbReference type="Proteomes" id="UP000054565">
    <property type="component" value="Unassembled WGS sequence"/>
</dbReference>
<dbReference type="EMBL" id="DS028093">
    <property type="protein sequence ID" value="KMP01053.1"/>
    <property type="molecule type" value="Genomic_DNA"/>
</dbReference>
<accession>A0A0J6Y361</accession>